<organism evidence="3 4">
    <name type="scientific">Panthera leo</name>
    <name type="common">Lion</name>
    <dbReference type="NCBI Taxonomy" id="9689"/>
    <lineage>
        <taxon>Eukaryota</taxon>
        <taxon>Metazoa</taxon>
        <taxon>Chordata</taxon>
        <taxon>Craniata</taxon>
        <taxon>Vertebrata</taxon>
        <taxon>Euteleostomi</taxon>
        <taxon>Mammalia</taxon>
        <taxon>Eutheria</taxon>
        <taxon>Laurasiatheria</taxon>
        <taxon>Carnivora</taxon>
        <taxon>Feliformia</taxon>
        <taxon>Felidae</taxon>
        <taxon>Pantherinae</taxon>
        <taxon>Panthera</taxon>
    </lineage>
</organism>
<reference evidence="3" key="3">
    <citation type="submission" date="2025-09" db="UniProtKB">
        <authorList>
            <consortium name="Ensembl"/>
        </authorList>
    </citation>
    <scope>IDENTIFICATION</scope>
</reference>
<reference evidence="3" key="2">
    <citation type="submission" date="2025-08" db="UniProtKB">
        <authorList>
            <consortium name="Ensembl"/>
        </authorList>
    </citation>
    <scope>IDENTIFICATION</scope>
</reference>
<feature type="transmembrane region" description="Helical" evidence="1">
    <location>
        <begin position="169"/>
        <end position="195"/>
    </location>
</feature>
<feature type="signal peptide" evidence="2">
    <location>
        <begin position="1"/>
        <end position="19"/>
    </location>
</feature>
<sequence>MFLLSKLIILILPSAFVQSKKRDIGYFDNRNTNSRNVTDSMTFVTKSHNWNLIIFFNKIQTTIVGYRAVIFFFFFFFVILDQLDSDMLPDGRIWLFGFNLYFFRHNSLCMGSASKRVGLQGCAQMGLLVLFTMPLLIPSVAMELLGSMKTMTFAHSASAMGLSKRTQNLFLIILAVLRHTGQYFVMCPSFGVWYFSHY</sequence>
<dbReference type="Ensembl" id="ENSPLOT00000033318.1">
    <property type="protein sequence ID" value="ENSPLOP00000030182.1"/>
    <property type="gene ID" value="ENSPLOG00000022064.1"/>
</dbReference>
<evidence type="ECO:0000256" key="1">
    <source>
        <dbReference type="SAM" id="Phobius"/>
    </source>
</evidence>
<keyword evidence="2" id="KW-0732">Signal</keyword>
<keyword evidence="1" id="KW-0812">Transmembrane</keyword>
<keyword evidence="1" id="KW-1133">Transmembrane helix</keyword>
<proteinExistence type="predicted"/>
<keyword evidence="4" id="KW-1185">Reference proteome</keyword>
<dbReference type="AlphaFoldDB" id="A0A8C8YF33"/>
<evidence type="ECO:0000256" key="2">
    <source>
        <dbReference type="SAM" id="SignalP"/>
    </source>
</evidence>
<protein>
    <submittedName>
        <fullName evidence="3">Uncharacterized protein</fullName>
    </submittedName>
</protein>
<feature type="transmembrane region" description="Helical" evidence="1">
    <location>
        <begin position="63"/>
        <end position="81"/>
    </location>
</feature>
<reference evidence="3" key="1">
    <citation type="journal article" date="2019" name="bioRxiv">
        <title>Long live the king: chromosome-level assembly of the lion (Panthera leo) using linked-read, Hi-C, and long read data.</title>
        <authorList>
            <person name="Armstrong E.E."/>
            <person name="Taylor R.W."/>
            <person name="Miller D.E."/>
            <person name="Kaelin C."/>
            <person name="Barsh G."/>
            <person name="Hadly E.A."/>
            <person name="Petrov D."/>
        </authorList>
    </citation>
    <scope>NUCLEOTIDE SEQUENCE [LARGE SCALE GENOMIC DNA]</scope>
</reference>
<evidence type="ECO:0000313" key="3">
    <source>
        <dbReference type="Ensembl" id="ENSPLOP00000030182.1"/>
    </source>
</evidence>
<name>A0A8C8YF33_PANLE</name>
<accession>A0A8C8YF33</accession>
<dbReference type="GeneTree" id="ENSGT01150000287035"/>
<dbReference type="Proteomes" id="UP000694399">
    <property type="component" value="Chromosome B4"/>
</dbReference>
<dbReference type="OMA" id="PSPRCEN"/>
<feature type="transmembrane region" description="Helical" evidence="1">
    <location>
        <begin position="125"/>
        <end position="148"/>
    </location>
</feature>
<keyword evidence="1" id="KW-0472">Membrane</keyword>
<feature type="chain" id="PRO_5034106258" evidence="2">
    <location>
        <begin position="20"/>
        <end position="198"/>
    </location>
</feature>
<evidence type="ECO:0000313" key="4">
    <source>
        <dbReference type="Proteomes" id="UP000694399"/>
    </source>
</evidence>